<keyword evidence="5" id="KW-0378">Hydrolase</keyword>
<proteinExistence type="predicted"/>
<dbReference type="SUPFAM" id="SSF48317">
    <property type="entry name" value="Acid phosphatase/Vanadium-dependent haloperoxidase"/>
    <property type="match status" value="1"/>
</dbReference>
<dbReference type="Pfam" id="PF01569">
    <property type="entry name" value="PAP2"/>
    <property type="match status" value="1"/>
</dbReference>
<keyword evidence="6 10" id="KW-1133">Transmembrane helix</keyword>
<dbReference type="InterPro" id="IPR000326">
    <property type="entry name" value="PAP2/HPO"/>
</dbReference>
<evidence type="ECO:0000256" key="7">
    <source>
        <dbReference type="ARBA" id="ARBA00023136"/>
    </source>
</evidence>
<dbReference type="SMART" id="SM00014">
    <property type="entry name" value="acidPPc"/>
    <property type="match status" value="1"/>
</dbReference>
<sequence>MINFLERLNQSEIPLCMLFNKFNHKRLFNRFFAVISRLGNGVFWYVLIALLPIIYGVEGAKVSLHMMIVAIVLLLIYRRLKSATLRVRPYRFDDNILQNVAVLDQFSFPSGHTMHAVGFSTVLLQYFPEWYWLVVPFTVLVGLSRLILGLHYPSDVLAGIALGSSIAMASFMLL</sequence>
<dbReference type="RefSeq" id="WP_243651603.1">
    <property type="nucleotide sequence ID" value="NZ_BAAAFU010000006.1"/>
</dbReference>
<keyword evidence="3" id="KW-1003">Cell membrane</keyword>
<evidence type="ECO:0000256" key="4">
    <source>
        <dbReference type="ARBA" id="ARBA00022692"/>
    </source>
</evidence>
<accession>A0A4R1EXE5</accession>
<dbReference type="Gene3D" id="1.20.144.10">
    <property type="entry name" value="Phosphatidic acid phosphatase type 2/haloperoxidase"/>
    <property type="match status" value="1"/>
</dbReference>
<name>A0A4R1EXE5_9GAMM</name>
<feature type="transmembrane region" description="Helical" evidence="10">
    <location>
        <begin position="31"/>
        <end position="56"/>
    </location>
</feature>
<organism evidence="12 13">
    <name type="scientific">Cocleimonas flava</name>
    <dbReference type="NCBI Taxonomy" id="634765"/>
    <lineage>
        <taxon>Bacteria</taxon>
        <taxon>Pseudomonadati</taxon>
        <taxon>Pseudomonadota</taxon>
        <taxon>Gammaproteobacteria</taxon>
        <taxon>Thiotrichales</taxon>
        <taxon>Thiotrichaceae</taxon>
        <taxon>Cocleimonas</taxon>
    </lineage>
</organism>
<dbReference type="PANTHER" id="PTHR14969">
    <property type="entry name" value="SPHINGOSINE-1-PHOSPHATE PHOSPHOHYDROLASE"/>
    <property type="match status" value="1"/>
</dbReference>
<keyword evidence="13" id="KW-1185">Reference proteome</keyword>
<feature type="transmembrane region" description="Helical" evidence="10">
    <location>
        <begin position="130"/>
        <end position="150"/>
    </location>
</feature>
<keyword evidence="4 10" id="KW-0812">Transmembrane</keyword>
<evidence type="ECO:0000256" key="9">
    <source>
        <dbReference type="ARBA" id="ARBA00047594"/>
    </source>
</evidence>
<gene>
    <name evidence="12" type="ORF">EV695_2623</name>
</gene>
<protein>
    <recommendedName>
        <fullName evidence="2">undecaprenyl-diphosphate phosphatase</fullName>
        <ecNumber evidence="2">3.6.1.27</ecNumber>
    </recommendedName>
    <alternativeName>
        <fullName evidence="8">Undecaprenyl pyrophosphate phosphatase</fullName>
    </alternativeName>
</protein>
<evidence type="ECO:0000256" key="1">
    <source>
        <dbReference type="ARBA" id="ARBA00004651"/>
    </source>
</evidence>
<dbReference type="PANTHER" id="PTHR14969:SF62">
    <property type="entry name" value="DECAPRENYLPHOSPHORYL-5-PHOSPHORIBOSE PHOSPHATASE RV3807C-RELATED"/>
    <property type="match status" value="1"/>
</dbReference>
<comment type="subcellular location">
    <subcellularLocation>
        <location evidence="1">Cell membrane</location>
        <topology evidence="1">Multi-pass membrane protein</topology>
    </subcellularLocation>
</comment>
<feature type="transmembrane region" description="Helical" evidence="10">
    <location>
        <begin position="62"/>
        <end position="80"/>
    </location>
</feature>
<dbReference type="CDD" id="cd01610">
    <property type="entry name" value="PAP2_like"/>
    <property type="match status" value="1"/>
</dbReference>
<evidence type="ECO:0000259" key="11">
    <source>
        <dbReference type="SMART" id="SM00014"/>
    </source>
</evidence>
<evidence type="ECO:0000256" key="3">
    <source>
        <dbReference type="ARBA" id="ARBA00022475"/>
    </source>
</evidence>
<dbReference type="EC" id="3.6.1.27" evidence="2"/>
<comment type="caution">
    <text evidence="12">The sequence shown here is derived from an EMBL/GenBank/DDBJ whole genome shotgun (WGS) entry which is preliminary data.</text>
</comment>
<dbReference type="AlphaFoldDB" id="A0A4R1EXE5"/>
<evidence type="ECO:0000256" key="2">
    <source>
        <dbReference type="ARBA" id="ARBA00012374"/>
    </source>
</evidence>
<comment type="catalytic activity">
    <reaction evidence="9">
        <text>di-trans,octa-cis-undecaprenyl diphosphate + H2O = di-trans,octa-cis-undecaprenyl phosphate + phosphate + H(+)</text>
        <dbReference type="Rhea" id="RHEA:28094"/>
        <dbReference type="ChEBI" id="CHEBI:15377"/>
        <dbReference type="ChEBI" id="CHEBI:15378"/>
        <dbReference type="ChEBI" id="CHEBI:43474"/>
        <dbReference type="ChEBI" id="CHEBI:58405"/>
        <dbReference type="ChEBI" id="CHEBI:60392"/>
        <dbReference type="EC" id="3.6.1.27"/>
    </reaction>
</comment>
<evidence type="ECO:0000256" key="10">
    <source>
        <dbReference type="SAM" id="Phobius"/>
    </source>
</evidence>
<evidence type="ECO:0000256" key="6">
    <source>
        <dbReference type="ARBA" id="ARBA00022989"/>
    </source>
</evidence>
<dbReference type="Proteomes" id="UP000294887">
    <property type="component" value="Unassembled WGS sequence"/>
</dbReference>
<reference evidence="12 13" key="1">
    <citation type="submission" date="2019-03" db="EMBL/GenBank/DDBJ databases">
        <title>Genomic Encyclopedia of Type Strains, Phase IV (KMG-IV): sequencing the most valuable type-strain genomes for metagenomic binning, comparative biology and taxonomic classification.</title>
        <authorList>
            <person name="Goeker M."/>
        </authorList>
    </citation>
    <scope>NUCLEOTIDE SEQUENCE [LARGE SCALE GENOMIC DNA]</scope>
    <source>
        <strain evidence="12 13">DSM 24830</strain>
    </source>
</reference>
<dbReference type="GO" id="GO:0050380">
    <property type="term" value="F:undecaprenyl-diphosphatase activity"/>
    <property type="evidence" value="ECO:0007669"/>
    <property type="project" value="UniProtKB-EC"/>
</dbReference>
<feature type="domain" description="Phosphatidic acid phosphatase type 2/haloperoxidase" evidence="11">
    <location>
        <begin position="62"/>
        <end position="171"/>
    </location>
</feature>
<dbReference type="GO" id="GO:0005886">
    <property type="term" value="C:plasma membrane"/>
    <property type="evidence" value="ECO:0007669"/>
    <property type="project" value="UniProtKB-SubCell"/>
</dbReference>
<evidence type="ECO:0000313" key="13">
    <source>
        <dbReference type="Proteomes" id="UP000294887"/>
    </source>
</evidence>
<evidence type="ECO:0000256" key="8">
    <source>
        <dbReference type="ARBA" id="ARBA00032707"/>
    </source>
</evidence>
<dbReference type="EMBL" id="SMFQ01000004">
    <property type="protein sequence ID" value="TCJ84664.1"/>
    <property type="molecule type" value="Genomic_DNA"/>
</dbReference>
<feature type="transmembrane region" description="Helical" evidence="10">
    <location>
        <begin position="156"/>
        <end position="173"/>
    </location>
</feature>
<keyword evidence="7 10" id="KW-0472">Membrane</keyword>
<evidence type="ECO:0000313" key="12">
    <source>
        <dbReference type="EMBL" id="TCJ84664.1"/>
    </source>
</evidence>
<evidence type="ECO:0000256" key="5">
    <source>
        <dbReference type="ARBA" id="ARBA00022801"/>
    </source>
</evidence>
<dbReference type="InterPro" id="IPR036938">
    <property type="entry name" value="PAP2/HPO_sf"/>
</dbReference>